<name>A0ACC0LL05_RHOML</name>
<evidence type="ECO:0000313" key="2">
    <source>
        <dbReference type="Proteomes" id="UP001062846"/>
    </source>
</evidence>
<dbReference type="Proteomes" id="UP001062846">
    <property type="component" value="Chromosome 12"/>
</dbReference>
<dbReference type="EMBL" id="CM046399">
    <property type="protein sequence ID" value="KAI8528848.1"/>
    <property type="molecule type" value="Genomic_DNA"/>
</dbReference>
<reference evidence="1" key="1">
    <citation type="submission" date="2022-02" db="EMBL/GenBank/DDBJ databases">
        <title>Plant Genome Project.</title>
        <authorList>
            <person name="Zhang R.-G."/>
        </authorList>
    </citation>
    <scope>NUCLEOTIDE SEQUENCE</scope>
    <source>
        <strain evidence="1">AT1</strain>
    </source>
</reference>
<accession>A0ACC0LL05</accession>
<protein>
    <submittedName>
        <fullName evidence="1">Uncharacterized protein</fullName>
    </submittedName>
</protein>
<keyword evidence="2" id="KW-1185">Reference proteome</keyword>
<organism evidence="1 2">
    <name type="scientific">Rhododendron molle</name>
    <name type="common">Chinese azalea</name>
    <name type="synonym">Azalea mollis</name>
    <dbReference type="NCBI Taxonomy" id="49168"/>
    <lineage>
        <taxon>Eukaryota</taxon>
        <taxon>Viridiplantae</taxon>
        <taxon>Streptophyta</taxon>
        <taxon>Embryophyta</taxon>
        <taxon>Tracheophyta</taxon>
        <taxon>Spermatophyta</taxon>
        <taxon>Magnoliopsida</taxon>
        <taxon>eudicotyledons</taxon>
        <taxon>Gunneridae</taxon>
        <taxon>Pentapetalae</taxon>
        <taxon>asterids</taxon>
        <taxon>Ericales</taxon>
        <taxon>Ericaceae</taxon>
        <taxon>Ericoideae</taxon>
        <taxon>Rhodoreae</taxon>
        <taxon>Rhododendron</taxon>
    </lineage>
</organism>
<comment type="caution">
    <text evidence="1">The sequence shown here is derived from an EMBL/GenBank/DDBJ whole genome shotgun (WGS) entry which is preliminary data.</text>
</comment>
<gene>
    <name evidence="1" type="ORF">RHMOL_Rhmol12G0179100</name>
</gene>
<proteinExistence type="predicted"/>
<sequence length="152" mass="16714">MQCKMGSDLKAWVSDKLISLLGYSQPTVVQYVIGLSKTTSSPSDFVGKLVDIGLSASNETRAFAEEIYGKVPRKASGINAYQKQEREAALLVRKQKTYSLLEADDDDDHDVGGDSGNGSHISAASEVRKADDSHKKRFRKKTENQEDEDDEA</sequence>
<evidence type="ECO:0000313" key="1">
    <source>
        <dbReference type="EMBL" id="KAI8528848.1"/>
    </source>
</evidence>